<dbReference type="Proteomes" id="UP000054387">
    <property type="component" value="Unassembled WGS sequence"/>
</dbReference>
<evidence type="ECO:0000313" key="2">
    <source>
        <dbReference type="Proteomes" id="UP000054387"/>
    </source>
</evidence>
<comment type="caution">
    <text evidence="1">The sequence shown here is derived from an EMBL/GenBank/DDBJ whole genome shotgun (WGS) entry which is preliminary data.</text>
</comment>
<sequence length="112" mass="12527">MSTNATSSENCTDSRNAREAITNIQTLRRGDRILFEDRSKPLTVVNLGTREFPVVNDEDQLIHLVKVRGGWANAKTYILGTQRSIWTGEITGIVCEQTGFVETLWRVSEATA</sequence>
<keyword evidence="2" id="KW-1185">Reference proteome</keyword>
<accession>A0A0W1R6C1</accession>
<name>A0A0W1R6C1_9EURY</name>
<reference evidence="1 2" key="1">
    <citation type="submission" date="2015-12" db="EMBL/GenBank/DDBJ databases">
        <title>Haloprofundus marisrubri gen. nov., sp. nov., an extremely halophilic archaeon isolated from the Discovery deep brine-seawater interface in the Red Sea.</title>
        <authorList>
            <person name="Zhang G."/>
            <person name="Stingl U."/>
            <person name="Rashid M."/>
        </authorList>
    </citation>
    <scope>NUCLEOTIDE SEQUENCE [LARGE SCALE GENOMIC DNA]</scope>
    <source>
        <strain evidence="1 2">SB9</strain>
    </source>
</reference>
<dbReference type="AlphaFoldDB" id="A0A0W1R6C1"/>
<dbReference type="OrthoDB" id="373530at2157"/>
<protein>
    <submittedName>
        <fullName evidence="1">Uncharacterized protein</fullName>
    </submittedName>
</protein>
<dbReference type="RefSeq" id="WP_058582136.1">
    <property type="nucleotide sequence ID" value="NZ_LOPU01000029.1"/>
</dbReference>
<organism evidence="1 2">
    <name type="scientific">Haloprofundus marisrubri</name>
    <dbReference type="NCBI Taxonomy" id="1514971"/>
    <lineage>
        <taxon>Archaea</taxon>
        <taxon>Methanobacteriati</taxon>
        <taxon>Methanobacteriota</taxon>
        <taxon>Stenosarchaea group</taxon>
        <taxon>Halobacteria</taxon>
        <taxon>Halobacteriales</taxon>
        <taxon>Haloferacaceae</taxon>
        <taxon>Haloprofundus</taxon>
    </lineage>
</organism>
<evidence type="ECO:0000313" key="1">
    <source>
        <dbReference type="EMBL" id="KTG08984.1"/>
    </source>
</evidence>
<gene>
    <name evidence="1" type="ORF">AUR64_14355</name>
</gene>
<proteinExistence type="predicted"/>
<dbReference type="STRING" id="1514971.AUR64_14355"/>
<dbReference type="EMBL" id="LOPU01000029">
    <property type="protein sequence ID" value="KTG08984.1"/>
    <property type="molecule type" value="Genomic_DNA"/>
</dbReference>